<name>A0A1U7JLY5_9HYPH</name>
<keyword evidence="2" id="KW-0238">DNA-binding</keyword>
<evidence type="ECO:0000259" key="5">
    <source>
        <dbReference type="PROSITE" id="PS01124"/>
    </source>
</evidence>
<evidence type="ECO:0000256" key="3">
    <source>
        <dbReference type="ARBA" id="ARBA00023163"/>
    </source>
</evidence>
<dbReference type="RefSeq" id="WP_028483074.1">
    <property type="nucleotide sequence ID" value="NZ_LVVZ01000004.1"/>
</dbReference>
<sequence length="346" mass="36874">MPSIPLPFLTAIFLVLILLRLWIAGGRHSSVLLLVTLAFYCIQSILVGVNWGISALPPLTLALVAIVLPPLTWLALKDLNGRVGMGDTTRVCGVVCALALGIYASFLLGYGYGPDAIIALTYLGYGTALILKARGEGVGWAETQPFHLVVPARLAFISAGILFILSAVVDVVVGLDFAITGGKSAAGIVAAANVVVLASLGALYVFVTSGQHRAVETEVSARDEPAVSDTQRDLVVRLKARLSQDQLYRDEDLSLQRLSKTVGAPPRMVSEAVNAVEGLNVPQFVNGFRVAEACERLRTTDQTVTEIMFAVGFATKSNFNKEFQRVTGLSPSAFRTQSRSALDQSA</sequence>
<evidence type="ECO:0000256" key="2">
    <source>
        <dbReference type="ARBA" id="ARBA00023125"/>
    </source>
</evidence>
<dbReference type="GO" id="GO:0043565">
    <property type="term" value="F:sequence-specific DNA binding"/>
    <property type="evidence" value="ECO:0007669"/>
    <property type="project" value="InterPro"/>
</dbReference>
<dbReference type="Pfam" id="PF12833">
    <property type="entry name" value="HTH_18"/>
    <property type="match status" value="1"/>
</dbReference>
<dbReference type="Gene3D" id="1.10.10.60">
    <property type="entry name" value="Homeodomain-like"/>
    <property type="match status" value="1"/>
</dbReference>
<feature type="transmembrane region" description="Helical" evidence="4">
    <location>
        <begin position="116"/>
        <end position="133"/>
    </location>
</feature>
<feature type="transmembrane region" description="Helical" evidence="4">
    <location>
        <begin position="88"/>
        <end position="110"/>
    </location>
</feature>
<feature type="transmembrane region" description="Helical" evidence="4">
    <location>
        <begin position="154"/>
        <end position="179"/>
    </location>
</feature>
<reference evidence="6 7" key="1">
    <citation type="submission" date="2016-03" db="EMBL/GenBank/DDBJ databases">
        <title>Genome sequence of Nesiotobacter sp. nov., a moderately halophilic alphaproteobacterium isolated from the Yellow Sea, China.</title>
        <authorList>
            <person name="Zhang G."/>
            <person name="Zhang R."/>
        </authorList>
    </citation>
    <scope>NUCLEOTIDE SEQUENCE [LARGE SCALE GENOMIC DNA]</scope>
    <source>
        <strain evidence="6 7">WB1-6</strain>
    </source>
</reference>
<dbReference type="InterPro" id="IPR018060">
    <property type="entry name" value="HTH_AraC"/>
</dbReference>
<keyword evidence="4" id="KW-0812">Transmembrane</keyword>
<accession>A0A1U7JLY5</accession>
<proteinExistence type="predicted"/>
<dbReference type="SMART" id="SM00342">
    <property type="entry name" value="HTH_ARAC"/>
    <property type="match status" value="1"/>
</dbReference>
<dbReference type="EMBL" id="LVVZ01000004">
    <property type="protein sequence ID" value="OKL45698.1"/>
    <property type="molecule type" value="Genomic_DNA"/>
</dbReference>
<keyword evidence="3" id="KW-0804">Transcription</keyword>
<feature type="transmembrane region" description="Helical" evidence="4">
    <location>
        <begin position="6"/>
        <end position="24"/>
    </location>
</feature>
<evidence type="ECO:0000313" key="6">
    <source>
        <dbReference type="EMBL" id="OKL45698.1"/>
    </source>
</evidence>
<keyword evidence="4" id="KW-0472">Membrane</keyword>
<gene>
    <name evidence="6" type="ORF">A3843_01830</name>
</gene>
<protein>
    <recommendedName>
        <fullName evidence="5">HTH araC/xylS-type domain-containing protein</fullName>
    </recommendedName>
</protein>
<feature type="domain" description="HTH araC/xylS-type" evidence="5">
    <location>
        <begin position="232"/>
        <end position="337"/>
    </location>
</feature>
<dbReference type="InterPro" id="IPR009057">
    <property type="entry name" value="Homeodomain-like_sf"/>
</dbReference>
<dbReference type="AlphaFoldDB" id="A0A1U7JLY5"/>
<feature type="transmembrane region" description="Helical" evidence="4">
    <location>
        <begin position="31"/>
        <end position="53"/>
    </location>
</feature>
<evidence type="ECO:0000313" key="7">
    <source>
        <dbReference type="Proteomes" id="UP000185783"/>
    </source>
</evidence>
<feature type="transmembrane region" description="Helical" evidence="4">
    <location>
        <begin position="185"/>
        <end position="207"/>
    </location>
</feature>
<feature type="transmembrane region" description="Helical" evidence="4">
    <location>
        <begin position="59"/>
        <end position="76"/>
    </location>
</feature>
<dbReference type="GO" id="GO:0003700">
    <property type="term" value="F:DNA-binding transcription factor activity"/>
    <property type="evidence" value="ECO:0007669"/>
    <property type="project" value="InterPro"/>
</dbReference>
<dbReference type="SUPFAM" id="SSF46689">
    <property type="entry name" value="Homeodomain-like"/>
    <property type="match status" value="1"/>
</dbReference>
<keyword evidence="1" id="KW-0805">Transcription regulation</keyword>
<dbReference type="STRING" id="197461.A3843_01830"/>
<dbReference type="Proteomes" id="UP000185783">
    <property type="component" value="Unassembled WGS sequence"/>
</dbReference>
<keyword evidence="7" id="KW-1185">Reference proteome</keyword>
<dbReference type="PROSITE" id="PS01124">
    <property type="entry name" value="HTH_ARAC_FAMILY_2"/>
    <property type="match status" value="1"/>
</dbReference>
<dbReference type="PANTHER" id="PTHR43280:SF29">
    <property type="entry name" value="ARAC-FAMILY TRANSCRIPTIONAL REGULATOR"/>
    <property type="match status" value="1"/>
</dbReference>
<keyword evidence="4" id="KW-1133">Transmembrane helix</keyword>
<dbReference type="PANTHER" id="PTHR43280">
    <property type="entry name" value="ARAC-FAMILY TRANSCRIPTIONAL REGULATOR"/>
    <property type="match status" value="1"/>
</dbReference>
<organism evidence="6 7">
    <name type="scientific">Pseudovibrio exalbescens</name>
    <dbReference type="NCBI Taxonomy" id="197461"/>
    <lineage>
        <taxon>Bacteria</taxon>
        <taxon>Pseudomonadati</taxon>
        <taxon>Pseudomonadota</taxon>
        <taxon>Alphaproteobacteria</taxon>
        <taxon>Hyphomicrobiales</taxon>
        <taxon>Stappiaceae</taxon>
        <taxon>Pseudovibrio</taxon>
    </lineage>
</organism>
<evidence type="ECO:0000256" key="4">
    <source>
        <dbReference type="SAM" id="Phobius"/>
    </source>
</evidence>
<comment type="caution">
    <text evidence="6">The sequence shown here is derived from an EMBL/GenBank/DDBJ whole genome shotgun (WGS) entry which is preliminary data.</text>
</comment>
<evidence type="ECO:0000256" key="1">
    <source>
        <dbReference type="ARBA" id="ARBA00023015"/>
    </source>
</evidence>